<evidence type="ECO:0000313" key="2">
    <source>
        <dbReference type="EMBL" id="SHM89626.1"/>
    </source>
</evidence>
<proteinExistence type="predicted"/>
<evidence type="ECO:0008006" key="4">
    <source>
        <dbReference type="Google" id="ProtNLM"/>
    </source>
</evidence>
<dbReference type="AlphaFoldDB" id="A0A1M7MFG7"/>
<keyword evidence="3" id="KW-1185">Reference proteome</keyword>
<dbReference type="OrthoDB" id="1444363at2"/>
<sequence>MKNTLKTVVILTLLIAALPACQQQKDVSTMLENDETRNEIFNTIISDHEYAEQLMTKMMEDDHTQMMMKGNEQMMGMMMSDNDQMMAMMKDKPDMMHSLMSNMMNMADSDSSMCAHMMDMMKDKPNMMGQMMEMMHKEGMMDKETMMRNKKNMGVDIHPGHH</sequence>
<keyword evidence="1" id="KW-0732">Signal</keyword>
<accession>A0A1M7MFG7</accession>
<reference evidence="2 3" key="1">
    <citation type="submission" date="2016-11" db="EMBL/GenBank/DDBJ databases">
        <authorList>
            <person name="Jaros S."/>
            <person name="Januszkiewicz K."/>
            <person name="Wedrychowicz H."/>
        </authorList>
    </citation>
    <scope>NUCLEOTIDE SEQUENCE [LARGE SCALE GENOMIC DNA]</scope>
    <source>
        <strain evidence="2 3">CGMCC 1.6102</strain>
    </source>
</reference>
<dbReference type="RefSeq" id="WP_073094047.1">
    <property type="nucleotide sequence ID" value="NZ_FRCY01000004.1"/>
</dbReference>
<dbReference type="STRING" id="388280.SAMN04488057_104273"/>
<name>A0A1M7MFG7_9BACT</name>
<organism evidence="2 3">
    <name type="scientific">Cyclobacterium lianum</name>
    <dbReference type="NCBI Taxonomy" id="388280"/>
    <lineage>
        <taxon>Bacteria</taxon>
        <taxon>Pseudomonadati</taxon>
        <taxon>Bacteroidota</taxon>
        <taxon>Cytophagia</taxon>
        <taxon>Cytophagales</taxon>
        <taxon>Cyclobacteriaceae</taxon>
        <taxon>Cyclobacterium</taxon>
    </lineage>
</organism>
<dbReference type="Proteomes" id="UP000184513">
    <property type="component" value="Unassembled WGS sequence"/>
</dbReference>
<dbReference type="EMBL" id="FRCY01000004">
    <property type="protein sequence ID" value="SHM89626.1"/>
    <property type="molecule type" value="Genomic_DNA"/>
</dbReference>
<protein>
    <recommendedName>
        <fullName evidence="4">Membrane or secreted protein</fullName>
    </recommendedName>
</protein>
<feature type="signal peptide" evidence="1">
    <location>
        <begin position="1"/>
        <end position="22"/>
    </location>
</feature>
<evidence type="ECO:0000256" key="1">
    <source>
        <dbReference type="SAM" id="SignalP"/>
    </source>
</evidence>
<evidence type="ECO:0000313" key="3">
    <source>
        <dbReference type="Proteomes" id="UP000184513"/>
    </source>
</evidence>
<gene>
    <name evidence="2" type="ORF">SAMN04488057_104273</name>
</gene>
<feature type="chain" id="PRO_5013291664" description="Membrane or secreted protein" evidence="1">
    <location>
        <begin position="23"/>
        <end position="162"/>
    </location>
</feature>